<accession>A0ABV6INS1</accession>
<sequence>MPKTDVVIVGMGWTGSICARERAAEGLRVGGLERGGFRDTASDFPAPNALDELNYSLRGALFQNLARDALTFRNHPDEPALPMRSLGAFLLGDVLGGRSLERAALPLPACRLRDAQPQHQAPRRGRHHR</sequence>
<keyword evidence="2" id="KW-1185">Reference proteome</keyword>
<evidence type="ECO:0000313" key="1">
    <source>
        <dbReference type="EMBL" id="MFC0384430.1"/>
    </source>
</evidence>
<dbReference type="EMBL" id="JBHLVZ010000002">
    <property type="protein sequence ID" value="MFC0384430.1"/>
    <property type="molecule type" value="Genomic_DNA"/>
</dbReference>
<gene>
    <name evidence="1" type="ORF">ACFFIC_02565</name>
</gene>
<protein>
    <recommendedName>
        <fullName evidence="3">Gluconate 2-dehydrogenase flavoprotein</fullName>
    </recommendedName>
</protein>
<dbReference type="Proteomes" id="UP001589789">
    <property type="component" value="Unassembled WGS sequence"/>
</dbReference>
<comment type="caution">
    <text evidence="1">The sequence shown here is derived from an EMBL/GenBank/DDBJ whole genome shotgun (WGS) entry which is preliminary data.</text>
</comment>
<evidence type="ECO:0000313" key="2">
    <source>
        <dbReference type="Proteomes" id="UP001589789"/>
    </source>
</evidence>
<organism evidence="1 2">
    <name type="scientific">Muricoccus vinaceus</name>
    <dbReference type="NCBI Taxonomy" id="424704"/>
    <lineage>
        <taxon>Bacteria</taxon>
        <taxon>Pseudomonadati</taxon>
        <taxon>Pseudomonadota</taxon>
        <taxon>Alphaproteobacteria</taxon>
        <taxon>Acetobacterales</taxon>
        <taxon>Roseomonadaceae</taxon>
        <taxon>Muricoccus</taxon>
    </lineage>
</organism>
<reference evidence="1 2" key="1">
    <citation type="submission" date="2024-09" db="EMBL/GenBank/DDBJ databases">
        <authorList>
            <person name="Sun Q."/>
            <person name="Mori K."/>
        </authorList>
    </citation>
    <scope>NUCLEOTIDE SEQUENCE [LARGE SCALE GENOMIC DNA]</scope>
    <source>
        <strain evidence="1 2">CCM 7468</strain>
    </source>
</reference>
<proteinExistence type="predicted"/>
<name>A0ABV6INS1_9PROT</name>
<dbReference type="InterPro" id="IPR036188">
    <property type="entry name" value="FAD/NAD-bd_sf"/>
</dbReference>
<dbReference type="RefSeq" id="WP_377048487.1">
    <property type="nucleotide sequence ID" value="NZ_JBHLVZ010000002.1"/>
</dbReference>
<dbReference type="Gene3D" id="3.50.50.60">
    <property type="entry name" value="FAD/NAD(P)-binding domain"/>
    <property type="match status" value="1"/>
</dbReference>
<dbReference type="SUPFAM" id="SSF51905">
    <property type="entry name" value="FAD/NAD(P)-binding domain"/>
    <property type="match status" value="1"/>
</dbReference>
<evidence type="ECO:0008006" key="3">
    <source>
        <dbReference type="Google" id="ProtNLM"/>
    </source>
</evidence>